<name>A0A9N9K0Z2_9GLOM</name>
<proteinExistence type="predicted"/>
<organism evidence="2 3">
    <name type="scientific">Dentiscutata erythropus</name>
    <dbReference type="NCBI Taxonomy" id="1348616"/>
    <lineage>
        <taxon>Eukaryota</taxon>
        <taxon>Fungi</taxon>
        <taxon>Fungi incertae sedis</taxon>
        <taxon>Mucoromycota</taxon>
        <taxon>Glomeromycotina</taxon>
        <taxon>Glomeromycetes</taxon>
        <taxon>Diversisporales</taxon>
        <taxon>Gigasporaceae</taxon>
        <taxon>Dentiscutata</taxon>
    </lineage>
</organism>
<gene>
    <name evidence="2" type="ORF">DERYTH_LOCUS24333</name>
</gene>
<protein>
    <submittedName>
        <fullName evidence="2">10086_t:CDS:1</fullName>
    </submittedName>
</protein>
<dbReference type="Proteomes" id="UP000789405">
    <property type="component" value="Unassembled WGS sequence"/>
</dbReference>
<feature type="compositionally biased region" description="Basic and acidic residues" evidence="1">
    <location>
        <begin position="63"/>
        <end position="76"/>
    </location>
</feature>
<dbReference type="EMBL" id="CAJVPY010040424">
    <property type="protein sequence ID" value="CAG8805733.1"/>
    <property type="molecule type" value="Genomic_DNA"/>
</dbReference>
<evidence type="ECO:0000313" key="2">
    <source>
        <dbReference type="EMBL" id="CAG8805733.1"/>
    </source>
</evidence>
<feature type="non-terminal residue" evidence="2">
    <location>
        <position position="1"/>
    </location>
</feature>
<reference evidence="2" key="1">
    <citation type="submission" date="2021-06" db="EMBL/GenBank/DDBJ databases">
        <authorList>
            <person name="Kallberg Y."/>
            <person name="Tangrot J."/>
            <person name="Rosling A."/>
        </authorList>
    </citation>
    <scope>NUCLEOTIDE SEQUENCE</scope>
    <source>
        <strain evidence="2">MA453B</strain>
    </source>
</reference>
<evidence type="ECO:0000313" key="3">
    <source>
        <dbReference type="Proteomes" id="UP000789405"/>
    </source>
</evidence>
<comment type="caution">
    <text evidence="2">The sequence shown here is derived from an EMBL/GenBank/DDBJ whole genome shotgun (WGS) entry which is preliminary data.</text>
</comment>
<evidence type="ECO:0000256" key="1">
    <source>
        <dbReference type="SAM" id="MobiDB-lite"/>
    </source>
</evidence>
<feature type="region of interest" description="Disordered" evidence="1">
    <location>
        <begin position="56"/>
        <end position="76"/>
    </location>
</feature>
<accession>A0A9N9K0Z2</accession>
<keyword evidence="3" id="KW-1185">Reference proteome</keyword>
<feature type="non-terminal residue" evidence="2">
    <location>
        <position position="76"/>
    </location>
</feature>
<dbReference type="AlphaFoldDB" id="A0A9N9K0Z2"/>
<sequence>QITEVLDTYYDFNEPTEPLKDVVLGSEKGEIDLKSFLEKLAAECNTLIQKWTQAKKKNLPKKSLKDNNTEKNEGIK</sequence>